<feature type="coiled-coil region" evidence="1">
    <location>
        <begin position="235"/>
        <end position="286"/>
    </location>
</feature>
<keyword evidence="1" id="KW-0175">Coiled coil</keyword>
<evidence type="ECO:0000313" key="5">
    <source>
        <dbReference type="EMBL" id="EGB08075.1"/>
    </source>
</evidence>
<dbReference type="OrthoDB" id="6125719at2759"/>
<feature type="compositionally biased region" description="Polar residues" evidence="2">
    <location>
        <begin position="1"/>
        <end position="11"/>
    </location>
</feature>
<feature type="compositionally biased region" description="Low complexity" evidence="2">
    <location>
        <begin position="176"/>
        <end position="196"/>
    </location>
</feature>
<dbReference type="EMBL" id="GL833129">
    <property type="protein sequence ID" value="EGB08075.1"/>
    <property type="molecule type" value="Genomic_DNA"/>
</dbReference>
<dbReference type="AlphaFoldDB" id="F0YA32"/>
<keyword evidence="3" id="KW-0472">Membrane</keyword>
<dbReference type="KEGG" id="aaf:AURANDRAFT_71695"/>
<feature type="coiled-coil region" evidence="1">
    <location>
        <begin position="28"/>
        <end position="83"/>
    </location>
</feature>
<dbReference type="InterPro" id="IPR039059">
    <property type="entry name" value="MVP"/>
</dbReference>
<dbReference type="SUPFAM" id="SSF117892">
    <property type="entry name" value="Band 7/SPFH domain"/>
    <property type="match status" value="1"/>
</dbReference>
<evidence type="ECO:0000313" key="6">
    <source>
        <dbReference type="Proteomes" id="UP000002729"/>
    </source>
</evidence>
<feature type="transmembrane region" description="Helical" evidence="3">
    <location>
        <begin position="350"/>
        <end position="369"/>
    </location>
</feature>
<accession>F0YA32</accession>
<keyword evidence="3" id="KW-0812">Transmembrane</keyword>
<keyword evidence="6" id="KW-1185">Reference proteome</keyword>
<dbReference type="RefSeq" id="XP_009037433.1">
    <property type="nucleotide sequence ID" value="XM_009039185.1"/>
</dbReference>
<dbReference type="Pfam" id="PF01145">
    <property type="entry name" value="Band_7"/>
    <property type="match status" value="1"/>
</dbReference>
<dbReference type="PANTHER" id="PTHR14165:SF3">
    <property type="entry name" value="MAJOR VAULT PROTEIN"/>
    <property type="match status" value="1"/>
</dbReference>
<evidence type="ECO:0000256" key="3">
    <source>
        <dbReference type="SAM" id="Phobius"/>
    </source>
</evidence>
<evidence type="ECO:0000256" key="1">
    <source>
        <dbReference type="SAM" id="Coils"/>
    </source>
</evidence>
<sequence length="962" mass="104702">MEDVENTSPKSAKSGDGAPKREKGWSAINKVNKELKEKKRENEKLQARVVEISGAMDGLRQQLWELELVNAEAAARVEELEDAATARDAKSSEAEDQLLDAGAAEVAAAVADERARAAVERRALEAAHLAAVAELEAARLAAVAELEAAAAADAEAHAATKAELVQARRAAADGTAEARAATKRSTAAEARAAAAEAELDGLRTSPPPRCVSVEPESPDKDGLLERLEGECARRAAELQRRAAELQDARKATLDSNWRATQLEAELKTLRETKDATKKRLSVLDAQTQQARLAAEESRVALLRGTLARYLAAPSDDLARTLAALLDVVFVASYWDTPSTDVPISSYMEHIMWFLVAGLLVVGLAARFGLRRIQYLNPKEQLLVKLLTSKIVVNGPAVYFPPLFKTLSYKKRPALTLATAQHCVVTEERTGEQRVVEGPCALFLGPYEAAAAATESRSLSEAEGVVVLDRASGTRELLAGPLVYAPRTAHEVLERHVAATTLKASEYVRVQDARTGKVRVVAGECRFFLEPHEALVGKIANAWTLGANDYVRLRDGASGSVRVVRGPGVCVPKATEDAVDGPEPLAAVALKAWEYSVIQAPDGARRVERGPALIRLGPEDVFLSARKTGATVDALHAALVRDRSTGAERLVTCERDASFVFVPKAGEEIVEVRDLVRLAEHEAVILRDGSGKFHYRYGKTPDGCFFVPPTWEIVSLKWSRGRRRETRDLVISVFDCRPQYMSFEFNCRTSDNVELVLEGTFFWEVASIPKMLEFTSDAPGDVCSHARSSFIALISKVTLAEFMASFNDLAKRASDGDDAFYRNRGIDVHSLEVTRYACADASTSAILAQIISETTNRMCRLSQQDSENEIALSKIDGAVAQEKGKAELNEIREARDVAAARAEGEAEAQRLLSFLETLDGRVTDGEALWRELRRKDALEAVASGSAHVYFTPDQAQLTIETRA</sequence>
<feature type="region of interest" description="Disordered" evidence="2">
    <location>
        <begin position="1"/>
        <end position="27"/>
    </location>
</feature>
<reference evidence="5 6" key="1">
    <citation type="journal article" date="2011" name="Proc. Natl. Acad. Sci. U.S.A.">
        <title>Niche of harmful alga Aureococcus anophagefferens revealed through ecogenomics.</title>
        <authorList>
            <person name="Gobler C.J."/>
            <person name="Berry D.L."/>
            <person name="Dyhrman S.T."/>
            <person name="Wilhelm S.W."/>
            <person name="Salamov A."/>
            <person name="Lobanov A.V."/>
            <person name="Zhang Y."/>
            <person name="Collier J.L."/>
            <person name="Wurch L.L."/>
            <person name="Kustka A.B."/>
            <person name="Dill B.D."/>
            <person name="Shah M."/>
            <person name="VerBerkmoes N.C."/>
            <person name="Kuo A."/>
            <person name="Terry A."/>
            <person name="Pangilinan J."/>
            <person name="Lindquist E.A."/>
            <person name="Lucas S."/>
            <person name="Paulsen I.T."/>
            <person name="Hattenrath-Lehmann T.K."/>
            <person name="Talmage S.C."/>
            <person name="Walker E.A."/>
            <person name="Koch F."/>
            <person name="Burson A.M."/>
            <person name="Marcoval M.A."/>
            <person name="Tang Y.Z."/>
            <person name="Lecleir G.R."/>
            <person name="Coyne K.J."/>
            <person name="Berg G.M."/>
            <person name="Bertrand E.M."/>
            <person name="Saito M.A."/>
            <person name="Gladyshev V.N."/>
            <person name="Grigoriev I.V."/>
        </authorList>
    </citation>
    <scope>NUCLEOTIDE SEQUENCE [LARGE SCALE GENOMIC DNA]</scope>
    <source>
        <strain evidence="6">CCMP 1984</strain>
    </source>
</reference>
<dbReference type="InParanoid" id="F0YA32"/>
<keyword evidence="3" id="KW-1133">Transmembrane helix</keyword>
<dbReference type="PANTHER" id="PTHR14165">
    <property type="entry name" value="MAJOR VAULT PROTEIN"/>
    <property type="match status" value="1"/>
</dbReference>
<feature type="domain" description="Band 7" evidence="4">
    <location>
        <begin position="729"/>
        <end position="855"/>
    </location>
</feature>
<feature type="region of interest" description="Disordered" evidence="2">
    <location>
        <begin position="176"/>
        <end position="221"/>
    </location>
</feature>
<dbReference type="GO" id="GO:0005634">
    <property type="term" value="C:nucleus"/>
    <property type="evidence" value="ECO:0007669"/>
    <property type="project" value="TreeGrafter"/>
</dbReference>
<dbReference type="InterPro" id="IPR001107">
    <property type="entry name" value="Band_7"/>
</dbReference>
<feature type="transmembrane region" description="Helical" evidence="3">
    <location>
        <begin position="381"/>
        <end position="403"/>
    </location>
</feature>
<evidence type="ECO:0000256" key="2">
    <source>
        <dbReference type="SAM" id="MobiDB-lite"/>
    </source>
</evidence>
<dbReference type="GO" id="GO:0005737">
    <property type="term" value="C:cytoplasm"/>
    <property type="evidence" value="ECO:0007669"/>
    <property type="project" value="TreeGrafter"/>
</dbReference>
<dbReference type="Proteomes" id="UP000002729">
    <property type="component" value="Unassembled WGS sequence"/>
</dbReference>
<dbReference type="GeneID" id="20228351"/>
<name>F0YA32_AURAN</name>
<evidence type="ECO:0000259" key="4">
    <source>
        <dbReference type="Pfam" id="PF01145"/>
    </source>
</evidence>
<gene>
    <name evidence="5" type="ORF">AURANDRAFT_71695</name>
</gene>
<dbReference type="OMA" id="CERDASF"/>
<dbReference type="InterPro" id="IPR036013">
    <property type="entry name" value="Band_7/SPFH_dom_sf"/>
</dbReference>
<organism evidence="6">
    <name type="scientific">Aureococcus anophagefferens</name>
    <name type="common">Harmful bloom alga</name>
    <dbReference type="NCBI Taxonomy" id="44056"/>
    <lineage>
        <taxon>Eukaryota</taxon>
        <taxon>Sar</taxon>
        <taxon>Stramenopiles</taxon>
        <taxon>Ochrophyta</taxon>
        <taxon>Pelagophyceae</taxon>
        <taxon>Pelagomonadales</taxon>
        <taxon>Pelagomonadaceae</taxon>
        <taxon>Aureococcus</taxon>
    </lineage>
</organism>
<protein>
    <recommendedName>
        <fullName evidence="4">Band 7 domain-containing protein</fullName>
    </recommendedName>
</protein>
<proteinExistence type="predicted"/>